<dbReference type="InterPro" id="IPR013625">
    <property type="entry name" value="PTB"/>
</dbReference>
<evidence type="ECO:0000313" key="9">
    <source>
        <dbReference type="RefSeq" id="XP_065653561.1"/>
    </source>
</evidence>
<sequence>MMVLNPVALEEQNKIDENAKFCHDEVFNKQNSNYINILSDEKGATESIFNQGGSPYSGAGMENQALRFLVEHLASFPQDADIGYLTPDDALNKLKKINSNGGLWAQKMNMTISNEKIIMTNAQTMELIEEYPAEQVSLCISILDDPNFENLLVFSTRPTREKSGAVHIFQSKTLEVNMITDAINRSREIKAQMLNRPIQNGKDVLHETKTYDLQQKHAVAQAVQAFQYNHVNEPFAQTSSDTNGNGIKLTPLQDAKISRDVEILNHCIEEVERFVVMLKRINEARKQLQTKKKSSKKKKENILILQAQPPPEHRVYDIFQKFKHSLNLLAKLKPHISNPNSTELIHYLFIPLGIIVKVTGLEKARAVVDPLLTQKSVEFLNFCLDSREYHFWQSLGPNWTLTKSAPLFMNQVTKHYTPIFEDGWIPPELVINEKLEPATHATSLAITRMKADSENNLLMNSAVLKAALQFKKSLVQRSVSSDGFPDLKKSQDFQVNQPQRNNSYDASIPVKPKLFGIVIYDYLAHNNKELTIRAGERVTILDNSRRWWLVRNNNGEQGYVPSTVLEIPIDSDQSSDTSSNRSTPLQSPTGLPKKGSSFGLNQNYVNSDSISFAPTHSVTPVVISVQLPEGKGANNQYAKQISIQTQVSPYQGKSQNQPSPSNTGQSKPSPVYTTQLSAPPAPPPPTAFGPPKSITIPREANLQYQHQTSNQPDLHNELKEKLSLHQLRDDLNAEKRTVDSYKQNNAQTAYDFSIDARSDISISDLDSVDVFIPLYKSSTADDVSRWLHKLGFSDRTIDILRGKTALELFKINKEDLVDLIGKDEGSQLHEELQVQNGAKTRHKTLTEFQKALVRRMQNREGDGKSRLSNVVESTGVFLTDPSKADETTKHSSDEQSQNIRRRQQEEITNKNPRSPDSATFSSFTQSKYS</sequence>
<evidence type="ECO:0000256" key="2">
    <source>
        <dbReference type="ARBA" id="ARBA00022443"/>
    </source>
</evidence>
<dbReference type="RefSeq" id="XP_065653560.1">
    <property type="nucleotide sequence ID" value="XM_065797488.1"/>
</dbReference>
<evidence type="ECO:0000256" key="4">
    <source>
        <dbReference type="SAM" id="MobiDB-lite"/>
    </source>
</evidence>
<dbReference type="InterPro" id="IPR055093">
    <property type="entry name" value="EPS8_2nd"/>
</dbReference>
<evidence type="ECO:0000313" key="7">
    <source>
        <dbReference type="Proteomes" id="UP001652625"/>
    </source>
</evidence>
<dbReference type="InterPro" id="IPR013761">
    <property type="entry name" value="SAM/pointed_sf"/>
</dbReference>
<dbReference type="Gene3D" id="2.30.30.40">
    <property type="entry name" value="SH3 Domains"/>
    <property type="match status" value="1"/>
</dbReference>
<dbReference type="InterPro" id="IPR011993">
    <property type="entry name" value="PH-like_dom_sf"/>
</dbReference>
<dbReference type="SMART" id="SM00326">
    <property type="entry name" value="SH3"/>
    <property type="match status" value="1"/>
</dbReference>
<accession>A0ABM4BWH4</accession>
<feature type="region of interest" description="Disordered" evidence="4">
    <location>
        <begin position="569"/>
        <end position="598"/>
    </location>
</feature>
<proteinExistence type="inferred from homology"/>
<feature type="compositionally biased region" description="Low complexity" evidence="4">
    <location>
        <begin position="570"/>
        <end position="582"/>
    </location>
</feature>
<dbReference type="Proteomes" id="UP001652625">
    <property type="component" value="Chromosome 05"/>
</dbReference>
<dbReference type="Gene3D" id="1.10.150.50">
    <property type="entry name" value="Transcription Factor, Ets-1"/>
    <property type="match status" value="1"/>
</dbReference>
<dbReference type="PROSITE" id="PS50002">
    <property type="entry name" value="SH3"/>
    <property type="match status" value="1"/>
</dbReference>
<dbReference type="RefSeq" id="XP_065653561.1">
    <property type="nucleotide sequence ID" value="XM_065797489.1"/>
</dbReference>
<evidence type="ECO:0000259" key="6">
    <source>
        <dbReference type="PROSITE" id="PS50002"/>
    </source>
</evidence>
<dbReference type="InterPro" id="IPR035462">
    <property type="entry name" value="Eps8_SH3"/>
</dbReference>
<feature type="compositionally biased region" description="Basic and acidic residues" evidence="4">
    <location>
        <begin position="882"/>
        <end position="893"/>
    </location>
</feature>
<feature type="compositionally biased region" description="Pro residues" evidence="4">
    <location>
        <begin position="679"/>
        <end position="688"/>
    </location>
</feature>
<evidence type="ECO:0000313" key="8">
    <source>
        <dbReference type="RefSeq" id="XP_065653560.1"/>
    </source>
</evidence>
<dbReference type="Pfam" id="PF22975">
    <property type="entry name" value="EPS8_2nd"/>
    <property type="match status" value="1"/>
</dbReference>
<evidence type="ECO:0000259" key="5">
    <source>
        <dbReference type="PROSITE" id="PS01179"/>
    </source>
</evidence>
<dbReference type="InterPro" id="IPR041418">
    <property type="entry name" value="SAM_3"/>
</dbReference>
<dbReference type="InterPro" id="IPR001452">
    <property type="entry name" value="SH3_domain"/>
</dbReference>
<dbReference type="SUPFAM" id="SSF50729">
    <property type="entry name" value="PH domain-like"/>
    <property type="match status" value="1"/>
</dbReference>
<feature type="compositionally biased region" description="Polar residues" evidence="4">
    <location>
        <begin position="647"/>
        <end position="677"/>
    </location>
</feature>
<feature type="domain" description="SH3" evidence="6">
    <location>
        <begin position="511"/>
        <end position="570"/>
    </location>
</feature>
<comment type="similarity">
    <text evidence="1">Belongs to the EPS8 family.</text>
</comment>
<dbReference type="PANTHER" id="PTHR12287:SF23">
    <property type="entry name" value="AROUSER, ISOFORM A-RELATED"/>
    <property type="match status" value="1"/>
</dbReference>
<feature type="domain" description="PID" evidence="5">
    <location>
        <begin position="68"/>
        <end position="171"/>
    </location>
</feature>
<feature type="region of interest" description="Disordered" evidence="4">
    <location>
        <begin position="858"/>
        <end position="929"/>
    </location>
</feature>
<feature type="compositionally biased region" description="Polar residues" evidence="4">
    <location>
        <begin position="909"/>
        <end position="929"/>
    </location>
</feature>
<dbReference type="SUPFAM" id="SSF50044">
    <property type="entry name" value="SH3-domain"/>
    <property type="match status" value="1"/>
</dbReference>
<name>A0ABM4BWH4_HYDVU</name>
<gene>
    <name evidence="8 9" type="primary">LOC136080618</name>
</gene>
<dbReference type="InterPro" id="IPR039801">
    <property type="entry name" value="EPS8-like"/>
</dbReference>
<protein>
    <submittedName>
        <fullName evidence="8 9">Epidermal growth factor receptor kinase substrate 8-like isoform X1</fullName>
    </submittedName>
</protein>
<evidence type="ECO:0000256" key="3">
    <source>
        <dbReference type="PROSITE-ProRule" id="PRU00192"/>
    </source>
</evidence>
<evidence type="ECO:0000256" key="1">
    <source>
        <dbReference type="ARBA" id="ARBA00006197"/>
    </source>
</evidence>
<dbReference type="CDD" id="cd11764">
    <property type="entry name" value="SH3_Eps8"/>
    <property type="match status" value="1"/>
</dbReference>
<reference evidence="8 9" key="1">
    <citation type="submission" date="2025-05" db="UniProtKB">
        <authorList>
            <consortium name="RefSeq"/>
        </authorList>
    </citation>
    <scope>IDENTIFICATION</scope>
</reference>
<dbReference type="PROSITE" id="PS01179">
    <property type="entry name" value="PID"/>
    <property type="match status" value="1"/>
</dbReference>
<keyword evidence="7" id="KW-1185">Reference proteome</keyword>
<dbReference type="Gene3D" id="2.30.29.30">
    <property type="entry name" value="Pleckstrin-homology domain (PH domain)/Phosphotyrosine-binding domain (PTB)"/>
    <property type="match status" value="1"/>
</dbReference>
<feature type="region of interest" description="Disordered" evidence="4">
    <location>
        <begin position="647"/>
        <end position="694"/>
    </location>
</feature>
<dbReference type="InterPro" id="IPR036028">
    <property type="entry name" value="SH3-like_dom_sf"/>
</dbReference>
<dbReference type="Pfam" id="PF00018">
    <property type="entry name" value="SH3_1"/>
    <property type="match status" value="1"/>
</dbReference>
<organism evidence="7 9">
    <name type="scientific">Hydra vulgaris</name>
    <name type="common">Hydra</name>
    <name type="synonym">Hydra attenuata</name>
    <dbReference type="NCBI Taxonomy" id="6087"/>
    <lineage>
        <taxon>Eukaryota</taxon>
        <taxon>Metazoa</taxon>
        <taxon>Cnidaria</taxon>
        <taxon>Hydrozoa</taxon>
        <taxon>Hydroidolina</taxon>
        <taxon>Anthoathecata</taxon>
        <taxon>Aplanulata</taxon>
        <taxon>Hydridae</taxon>
        <taxon>Hydra</taxon>
    </lineage>
</organism>
<keyword evidence="2 3" id="KW-0728">SH3 domain</keyword>
<dbReference type="GeneID" id="136080618"/>
<dbReference type="PANTHER" id="PTHR12287">
    <property type="entry name" value="EPIDERMAL GROWTH FACTOR RECEPTOR KINASE SUBSTRATE EPS8-RELATED PROTEIN"/>
    <property type="match status" value="1"/>
</dbReference>
<dbReference type="Pfam" id="PF18016">
    <property type="entry name" value="SAM_3"/>
    <property type="match status" value="1"/>
</dbReference>
<dbReference type="InterPro" id="IPR006020">
    <property type="entry name" value="PTB/PI_dom"/>
</dbReference>
<dbReference type="Pfam" id="PF08416">
    <property type="entry name" value="PTB"/>
    <property type="match status" value="1"/>
</dbReference>